<feature type="transmembrane region" description="Helical" evidence="8">
    <location>
        <begin position="214"/>
        <end position="233"/>
    </location>
</feature>
<evidence type="ECO:0000256" key="4">
    <source>
        <dbReference type="ARBA" id="ARBA00022475"/>
    </source>
</evidence>
<dbReference type="GeneID" id="98660321"/>
<keyword evidence="4 8" id="KW-1003">Cell membrane</keyword>
<name>A0AAW4W0X4_9FIRM</name>
<feature type="transmembrane region" description="Helical" evidence="8">
    <location>
        <begin position="20"/>
        <end position="40"/>
    </location>
</feature>
<evidence type="ECO:0000256" key="2">
    <source>
        <dbReference type="ARBA" id="ARBA00009261"/>
    </source>
</evidence>
<feature type="transmembrane region" description="Helical" evidence="8">
    <location>
        <begin position="368"/>
        <end position="388"/>
    </location>
</feature>
<dbReference type="RefSeq" id="WP_227600473.1">
    <property type="nucleotide sequence ID" value="NZ_JAJEPX010000012.1"/>
</dbReference>
<dbReference type="Pfam" id="PF01235">
    <property type="entry name" value="Na_Ala_symp"/>
    <property type="match status" value="1"/>
</dbReference>
<dbReference type="PANTHER" id="PTHR30330:SF3">
    <property type="entry name" value="TRANSCRIPTIONAL REGULATOR, LRP FAMILY"/>
    <property type="match status" value="1"/>
</dbReference>
<proteinExistence type="inferred from homology"/>
<dbReference type="PRINTS" id="PR00175">
    <property type="entry name" value="NAALASMPORT"/>
</dbReference>
<evidence type="ECO:0000256" key="5">
    <source>
        <dbReference type="ARBA" id="ARBA00022692"/>
    </source>
</evidence>
<evidence type="ECO:0000256" key="3">
    <source>
        <dbReference type="ARBA" id="ARBA00022448"/>
    </source>
</evidence>
<evidence type="ECO:0000256" key="8">
    <source>
        <dbReference type="RuleBase" id="RU363064"/>
    </source>
</evidence>
<dbReference type="InterPro" id="IPR001463">
    <property type="entry name" value="Na/Ala_symport"/>
</dbReference>
<keyword evidence="7 8" id="KW-0472">Membrane</keyword>
<dbReference type="NCBIfam" id="TIGR00835">
    <property type="entry name" value="agcS"/>
    <property type="match status" value="1"/>
</dbReference>
<sequence>MDDILQVNERLRGLIWGAPMLILLLGTGLYFTAVTGVFQVRYCALWLRKTLFSCFTGAARRTSGGVSPFAAMCTALAATVGTGNIAGVATALTLGGPGAVLWLWVSAFVGMMTAFAENTLGMLYRERGADGSWRGGAMLYLKNGLHSPLLAGAFALFCVLASFGIGNMSQCNSIAQGLSGSFGIPSGIVGAVTAVLLGAVLLGGLKRLSRVTETLVPFMALFYMGGAVVVLWVHRANLPQAFAQICSMAFDTRAGTGGVLGYGMMQAVRAGVSRGVFSNEAGLGSSVMVHTAADAKEPCEQGMWAVFEVFFDTIVMCSVTAFVILTSGVYDVSRYALASGTPLLSQLTTGAQLTAEAFSTVFGRFGGGFVAVSLALFAFSTLLGWSYYGQRAAAYLMGERVIPVYKAAFLLAAVAGCMMRLEPVWALSDTFNGLMALPNLAGVLALRRQVIAEWCRYKHDL</sequence>
<evidence type="ECO:0000256" key="6">
    <source>
        <dbReference type="ARBA" id="ARBA00022989"/>
    </source>
</evidence>
<dbReference type="Gene3D" id="1.20.1740.10">
    <property type="entry name" value="Amino acid/polyamine transporter I"/>
    <property type="match status" value="1"/>
</dbReference>
<evidence type="ECO:0000256" key="1">
    <source>
        <dbReference type="ARBA" id="ARBA00004651"/>
    </source>
</evidence>
<feature type="transmembrane region" description="Helical" evidence="8">
    <location>
        <begin position="69"/>
        <end position="95"/>
    </location>
</feature>
<dbReference type="EMBL" id="JAJEPX010000012">
    <property type="protein sequence ID" value="MCC2176571.1"/>
    <property type="molecule type" value="Genomic_DNA"/>
</dbReference>
<feature type="transmembrane region" description="Helical" evidence="8">
    <location>
        <begin position="101"/>
        <end position="124"/>
    </location>
</feature>
<dbReference type="PANTHER" id="PTHR30330">
    <property type="entry name" value="AGSS FAMILY TRANSPORTER, SODIUM-ALANINE"/>
    <property type="match status" value="1"/>
</dbReference>
<keyword evidence="10" id="KW-1185">Reference proteome</keyword>
<dbReference type="Proteomes" id="UP001298753">
    <property type="component" value="Unassembled WGS sequence"/>
</dbReference>
<dbReference type="AlphaFoldDB" id="A0AAW4W0X4"/>
<feature type="transmembrane region" description="Helical" evidence="8">
    <location>
        <begin position="400"/>
        <end position="421"/>
    </location>
</feature>
<evidence type="ECO:0000313" key="9">
    <source>
        <dbReference type="EMBL" id="MCC2176571.1"/>
    </source>
</evidence>
<comment type="similarity">
    <text evidence="2 8">Belongs to the alanine or glycine:cation symporter (AGCS) (TC 2.A.25) family.</text>
</comment>
<feature type="transmembrane region" description="Helical" evidence="8">
    <location>
        <begin position="145"/>
        <end position="166"/>
    </location>
</feature>
<keyword evidence="8" id="KW-0769">Symport</keyword>
<gene>
    <name evidence="9" type="ORF">LKD22_05455</name>
</gene>
<reference evidence="9 10" key="1">
    <citation type="submission" date="2021-10" db="EMBL/GenBank/DDBJ databases">
        <title>Anaerobic single-cell dispensing facilitates the cultivation of human gut bacteria.</title>
        <authorList>
            <person name="Afrizal A."/>
        </authorList>
    </citation>
    <scope>NUCLEOTIDE SEQUENCE [LARGE SCALE GENOMIC DNA]</scope>
    <source>
        <strain evidence="9 10">CLA-AA-H270</strain>
    </source>
</reference>
<evidence type="ECO:0000256" key="7">
    <source>
        <dbReference type="ARBA" id="ARBA00023136"/>
    </source>
</evidence>
<feature type="transmembrane region" description="Helical" evidence="8">
    <location>
        <begin position="304"/>
        <end position="325"/>
    </location>
</feature>
<dbReference type="GO" id="GO:0005886">
    <property type="term" value="C:plasma membrane"/>
    <property type="evidence" value="ECO:0007669"/>
    <property type="project" value="UniProtKB-SubCell"/>
</dbReference>
<evidence type="ECO:0000313" key="10">
    <source>
        <dbReference type="Proteomes" id="UP001298753"/>
    </source>
</evidence>
<organism evidence="9 10">
    <name type="scientific">Agathobaculum butyriciproducens</name>
    <dbReference type="NCBI Taxonomy" id="1628085"/>
    <lineage>
        <taxon>Bacteria</taxon>
        <taxon>Bacillati</taxon>
        <taxon>Bacillota</taxon>
        <taxon>Clostridia</taxon>
        <taxon>Eubacteriales</taxon>
        <taxon>Butyricicoccaceae</taxon>
        <taxon>Agathobaculum</taxon>
    </lineage>
</organism>
<comment type="caution">
    <text evidence="9">The sequence shown here is derived from an EMBL/GenBank/DDBJ whole genome shotgun (WGS) entry which is preliminary data.</text>
</comment>
<dbReference type="GO" id="GO:0005283">
    <property type="term" value="F:amino acid:sodium symporter activity"/>
    <property type="evidence" value="ECO:0007669"/>
    <property type="project" value="InterPro"/>
</dbReference>
<accession>A0AAW4W0X4</accession>
<feature type="transmembrane region" description="Helical" evidence="8">
    <location>
        <begin position="178"/>
        <end position="202"/>
    </location>
</feature>
<keyword evidence="3 8" id="KW-0813">Transport</keyword>
<keyword evidence="5 8" id="KW-0812">Transmembrane</keyword>
<protein>
    <submittedName>
        <fullName evidence="9">Sodium:alanine symporter family protein</fullName>
    </submittedName>
</protein>
<comment type="subcellular location">
    <subcellularLocation>
        <location evidence="1 8">Cell membrane</location>
        <topology evidence="1 8">Multi-pass membrane protein</topology>
    </subcellularLocation>
</comment>
<keyword evidence="6 8" id="KW-1133">Transmembrane helix</keyword>